<dbReference type="AlphaFoldDB" id="A0A1I0HZ98"/>
<evidence type="ECO:0000313" key="2">
    <source>
        <dbReference type="Proteomes" id="UP000199361"/>
    </source>
</evidence>
<organism evidence="1 2">
    <name type="scientific">Nonomuraea wenchangensis</name>
    <dbReference type="NCBI Taxonomy" id="568860"/>
    <lineage>
        <taxon>Bacteria</taxon>
        <taxon>Bacillati</taxon>
        <taxon>Actinomycetota</taxon>
        <taxon>Actinomycetes</taxon>
        <taxon>Streptosporangiales</taxon>
        <taxon>Streptosporangiaceae</taxon>
        <taxon>Nonomuraea</taxon>
    </lineage>
</organism>
<protein>
    <submittedName>
        <fullName evidence="1">Uncharacterized protein</fullName>
    </submittedName>
</protein>
<reference evidence="1 2" key="1">
    <citation type="submission" date="2016-10" db="EMBL/GenBank/DDBJ databases">
        <authorList>
            <person name="de Groot N.N."/>
        </authorList>
    </citation>
    <scope>NUCLEOTIDE SEQUENCE [LARGE SCALE GENOMIC DNA]</scope>
    <source>
        <strain evidence="1 2">CGMCC 4.5598</strain>
    </source>
</reference>
<dbReference type="EMBL" id="FOHX01000004">
    <property type="protein sequence ID" value="SET89454.1"/>
    <property type="molecule type" value="Genomic_DNA"/>
</dbReference>
<name>A0A1I0HZ98_9ACTN</name>
<accession>A0A1I0HZ98</accession>
<sequence>MNIFASPGAKGMSIEITMRGLTAVCRMDRGFVVLPEGDDDIAALLERRHWHQAGRIYDDLPGLMLNIYAGPLH</sequence>
<keyword evidence="2" id="KW-1185">Reference proteome</keyword>
<gene>
    <name evidence="1" type="ORF">SAMN05421811_104584</name>
</gene>
<dbReference type="Proteomes" id="UP000199361">
    <property type="component" value="Unassembled WGS sequence"/>
</dbReference>
<evidence type="ECO:0000313" key="1">
    <source>
        <dbReference type="EMBL" id="SET89454.1"/>
    </source>
</evidence>
<proteinExistence type="predicted"/>